<feature type="domain" description="Beta-Casp" evidence="3">
    <location>
        <begin position="249"/>
        <end position="387"/>
    </location>
</feature>
<dbReference type="GO" id="GO:0016787">
    <property type="term" value="F:hydrolase activity"/>
    <property type="evidence" value="ECO:0007669"/>
    <property type="project" value="UniProtKB-KW"/>
</dbReference>
<dbReference type="PANTHER" id="PTHR11203:SF37">
    <property type="entry name" value="INTEGRATOR COMPLEX SUBUNIT 11"/>
    <property type="match status" value="1"/>
</dbReference>
<dbReference type="Gene3D" id="3.60.15.10">
    <property type="entry name" value="Ribonuclease Z/Hydroxyacylglutathione hydrolase-like"/>
    <property type="match status" value="1"/>
</dbReference>
<dbReference type="InterPro" id="IPR011108">
    <property type="entry name" value="RMMBL"/>
</dbReference>
<dbReference type="InterPro" id="IPR036866">
    <property type="entry name" value="RibonucZ/Hydroxyglut_hydro"/>
</dbReference>
<dbReference type="KEGG" id="mbur:EQU24_17810"/>
<dbReference type="Gene3D" id="3.40.50.10890">
    <property type="match status" value="1"/>
</dbReference>
<proteinExistence type="predicted"/>
<dbReference type="InterPro" id="IPR050698">
    <property type="entry name" value="MBL"/>
</dbReference>
<evidence type="ECO:0000259" key="2">
    <source>
        <dbReference type="SMART" id="SM00849"/>
    </source>
</evidence>
<dbReference type="Pfam" id="PF00753">
    <property type="entry name" value="Lactamase_B"/>
    <property type="match status" value="1"/>
</dbReference>
<name>A0A4P9UR05_METBY</name>
<gene>
    <name evidence="4" type="ORF">EQU24_17810</name>
</gene>
<dbReference type="PANTHER" id="PTHR11203">
    <property type="entry name" value="CLEAVAGE AND POLYADENYLATION SPECIFICITY FACTOR FAMILY MEMBER"/>
    <property type="match status" value="1"/>
</dbReference>
<accession>A0A4P9UR05</accession>
<dbReference type="SMART" id="SM01027">
    <property type="entry name" value="Beta-Casp"/>
    <property type="match status" value="1"/>
</dbReference>
<dbReference type="GO" id="GO:0004521">
    <property type="term" value="F:RNA endonuclease activity"/>
    <property type="evidence" value="ECO:0007669"/>
    <property type="project" value="TreeGrafter"/>
</dbReference>
<dbReference type="RefSeq" id="WP_017842269.1">
    <property type="nucleotide sequence ID" value="NZ_CP035467.1"/>
</dbReference>
<reference evidence="5" key="1">
    <citation type="journal article" date="2019" name="J. Bacteriol.">
        <title>A Mutagenic Screen Identifies a TonB-Dependent Receptor Required for the Lanthanide Metal Switch in the Type I Methanotroph 'Methylotuvimicrobium buryatense' 5GB1C.</title>
        <authorList>
            <person name="Groom J.D."/>
            <person name="Ford S.M."/>
            <person name="Pesesky M.W."/>
            <person name="Lidstrom M.E."/>
        </authorList>
    </citation>
    <scope>NUCLEOTIDE SEQUENCE [LARGE SCALE GENOMIC DNA]</scope>
    <source>
        <strain evidence="5">5GB1C</strain>
    </source>
</reference>
<evidence type="ECO:0000313" key="5">
    <source>
        <dbReference type="Proteomes" id="UP000305881"/>
    </source>
</evidence>
<dbReference type="CDD" id="cd16295">
    <property type="entry name" value="TTHA0252-CPSF-like_MBL-fold"/>
    <property type="match status" value="1"/>
</dbReference>
<keyword evidence="1" id="KW-0378">Hydrolase</keyword>
<organism evidence="4 5">
    <name type="scientific">Methylotuvimicrobium buryatense</name>
    <name type="common">Methylomicrobium buryatense</name>
    <dbReference type="NCBI Taxonomy" id="95641"/>
    <lineage>
        <taxon>Bacteria</taxon>
        <taxon>Pseudomonadati</taxon>
        <taxon>Pseudomonadota</taxon>
        <taxon>Gammaproteobacteria</taxon>
        <taxon>Methylococcales</taxon>
        <taxon>Methylococcaceae</taxon>
        <taxon>Methylotuvimicrobium</taxon>
    </lineage>
</organism>
<dbReference type="SUPFAM" id="SSF56281">
    <property type="entry name" value="Metallo-hydrolase/oxidoreductase"/>
    <property type="match status" value="1"/>
</dbReference>
<feature type="domain" description="Metallo-beta-lactamase" evidence="2">
    <location>
        <begin position="15"/>
        <end position="231"/>
    </location>
</feature>
<dbReference type="AlphaFoldDB" id="A0A4P9UR05"/>
<dbReference type="EMBL" id="CP035467">
    <property type="protein sequence ID" value="QCW83889.1"/>
    <property type="molecule type" value="Genomic_DNA"/>
</dbReference>
<evidence type="ECO:0000256" key="1">
    <source>
        <dbReference type="ARBA" id="ARBA00022801"/>
    </source>
</evidence>
<dbReference type="STRING" id="675511.GCA_000341735_03888"/>
<dbReference type="InterPro" id="IPR001279">
    <property type="entry name" value="Metallo-B-lactamas"/>
</dbReference>
<dbReference type="SMART" id="SM00849">
    <property type="entry name" value="Lactamase_B"/>
    <property type="match status" value="1"/>
</dbReference>
<dbReference type="Pfam" id="PF10996">
    <property type="entry name" value="Beta-Casp"/>
    <property type="match status" value="1"/>
</dbReference>
<protein>
    <submittedName>
        <fullName evidence="4">MBL fold metallo-hydrolase</fullName>
    </submittedName>
</protein>
<dbReference type="Pfam" id="PF07521">
    <property type="entry name" value="RMMBL"/>
    <property type="match status" value="1"/>
</dbReference>
<sequence length="468" mass="51856">MYPTIEHHGAVNGVTGSCHELKIDADDSVLIGCGLFQGAEVSNDGAAFDKLQVEFPVQPVRALIVTHCHIDHVGRIPYLLAAGFDGPIYCSEPSAELLPLVLEDAVQVGFTRDKALVERFIGLIRSKIVAVPYGQWQSVPLSGKTGSKLKIKFKPAGHILGSAYIECDVGSGEQHKRIVFSGDLGGPYTPLLPSPKSPYRADVLVLESTYGDRLHENRRQRKDMLKQLISHCLQNRGAILIPAFSIGRTQELLYELEELINRYREESVAKGLAWEDLEIIVDSPLANRFTEVYRKLKPYWDAEAKRKLRAGRHPLAFEQITTIDSHQDHLNTVDYLKKTARPCIVIAASGMCAGGRIVNYLKALIEDERTDILLAGYQAEGTPGRTIQTYGPRKGYVELDGRRYTINAGVYQLNGYSAHADKDSLIRFVKGMRVKPSEIRLIHGDVKAKSALQQALLKVVPDANVLIP</sequence>
<dbReference type="Proteomes" id="UP000305881">
    <property type="component" value="Chromosome"/>
</dbReference>
<dbReference type="OrthoDB" id="9803916at2"/>
<evidence type="ECO:0000313" key="4">
    <source>
        <dbReference type="EMBL" id="QCW83889.1"/>
    </source>
</evidence>
<evidence type="ECO:0000259" key="3">
    <source>
        <dbReference type="SMART" id="SM01027"/>
    </source>
</evidence>
<keyword evidence="5" id="KW-1185">Reference proteome</keyword>
<dbReference type="InterPro" id="IPR022712">
    <property type="entry name" value="Beta_Casp"/>
</dbReference>